<accession>A0A9X3EV74</accession>
<name>A0A9X3EV74_9BACT</name>
<sequence>MLTLLHPTCDAQPFTEPLLAVILPIVFTASEQCALLDEMRRIVLEKNPRALPLVELAASAPTVAVEKHPLGMLAVHFKLPTNSVRLHIGHRRPPLFGTN</sequence>
<organism evidence="1 2">
    <name type="scientific">Nannocystis pusilla</name>
    <dbReference type="NCBI Taxonomy" id="889268"/>
    <lineage>
        <taxon>Bacteria</taxon>
        <taxon>Pseudomonadati</taxon>
        <taxon>Myxococcota</taxon>
        <taxon>Polyangia</taxon>
        <taxon>Nannocystales</taxon>
        <taxon>Nannocystaceae</taxon>
        <taxon>Nannocystis</taxon>
    </lineage>
</organism>
<evidence type="ECO:0000313" key="2">
    <source>
        <dbReference type="Proteomes" id="UP001150924"/>
    </source>
</evidence>
<reference evidence="1" key="1">
    <citation type="submission" date="2022-11" db="EMBL/GenBank/DDBJ databases">
        <title>Minimal conservation of predation-associated metabolite biosynthetic gene clusters underscores biosynthetic potential of Myxococcota including descriptions for ten novel species: Archangium lansinium sp. nov., Myxococcus landrumus sp. nov., Nannocystis bai.</title>
        <authorList>
            <person name="Ahearne A."/>
            <person name="Stevens C."/>
            <person name="Phillips K."/>
        </authorList>
    </citation>
    <scope>NUCLEOTIDE SEQUENCE</scope>
    <source>
        <strain evidence="1">Na p29</strain>
    </source>
</reference>
<evidence type="ECO:0000313" key="1">
    <source>
        <dbReference type="EMBL" id="MCY1010029.1"/>
    </source>
</evidence>
<proteinExistence type="predicted"/>
<gene>
    <name evidence="1" type="ORF">OV079_31595</name>
</gene>
<protein>
    <submittedName>
        <fullName evidence="1">Uncharacterized protein</fullName>
    </submittedName>
</protein>
<dbReference type="Proteomes" id="UP001150924">
    <property type="component" value="Unassembled WGS sequence"/>
</dbReference>
<comment type="caution">
    <text evidence="1">The sequence shown here is derived from an EMBL/GenBank/DDBJ whole genome shotgun (WGS) entry which is preliminary data.</text>
</comment>
<keyword evidence="2" id="KW-1185">Reference proteome</keyword>
<dbReference type="AlphaFoldDB" id="A0A9X3EV74"/>
<dbReference type="RefSeq" id="WP_267772816.1">
    <property type="nucleotide sequence ID" value="NZ_JAPNKE010000002.1"/>
</dbReference>
<dbReference type="EMBL" id="JAPNKE010000002">
    <property type="protein sequence ID" value="MCY1010029.1"/>
    <property type="molecule type" value="Genomic_DNA"/>
</dbReference>